<keyword evidence="13" id="KW-1185">Reference proteome</keyword>
<evidence type="ECO:0000256" key="3">
    <source>
        <dbReference type="ARBA" id="ARBA00005028"/>
    </source>
</evidence>
<comment type="cofactor">
    <cofactor evidence="2">
        <name>Ca(2+)</name>
        <dbReference type="ChEBI" id="CHEBI:29108"/>
    </cofactor>
</comment>
<dbReference type="PROSITE" id="PS00545">
    <property type="entry name" value="ALDOSE_1_EPIMERASE"/>
    <property type="match status" value="1"/>
</dbReference>
<evidence type="ECO:0000256" key="11">
    <source>
        <dbReference type="PIRNR" id="PIRNR005096"/>
    </source>
</evidence>
<dbReference type="InterPro" id="IPR015443">
    <property type="entry name" value="Aldose_1-epimerase"/>
</dbReference>
<evidence type="ECO:0000256" key="4">
    <source>
        <dbReference type="ARBA" id="ARBA00006206"/>
    </source>
</evidence>
<comment type="pathway">
    <text evidence="3 11">Carbohydrate metabolism; hexose metabolism.</text>
</comment>
<evidence type="ECO:0000256" key="10">
    <source>
        <dbReference type="ARBA" id="ARBA00023277"/>
    </source>
</evidence>
<dbReference type="RefSeq" id="WP_241413504.1">
    <property type="nucleotide sequence ID" value="NZ_JAKZGO010000013.1"/>
</dbReference>
<evidence type="ECO:0000256" key="8">
    <source>
        <dbReference type="ARBA" id="ARBA00022837"/>
    </source>
</evidence>
<evidence type="ECO:0000313" key="13">
    <source>
        <dbReference type="Proteomes" id="UP001165430"/>
    </source>
</evidence>
<reference evidence="12" key="1">
    <citation type="submission" date="2022-03" db="EMBL/GenBank/DDBJ databases">
        <title>De novo assembled genomes of Belliella spp. (Cyclobacteriaceae) strains.</title>
        <authorList>
            <person name="Szabo A."/>
            <person name="Korponai K."/>
            <person name="Felfoldi T."/>
        </authorList>
    </citation>
    <scope>NUCLEOTIDE SEQUENCE</scope>
    <source>
        <strain evidence="12">DSM 111903</strain>
    </source>
</reference>
<evidence type="ECO:0000313" key="12">
    <source>
        <dbReference type="EMBL" id="MCH7414770.1"/>
    </source>
</evidence>
<keyword evidence="9 11" id="KW-0413">Isomerase</keyword>
<dbReference type="InterPro" id="IPR011013">
    <property type="entry name" value="Gal_mutarotase_sf_dom"/>
</dbReference>
<dbReference type="NCBIfam" id="NF008277">
    <property type="entry name" value="PRK11055.1"/>
    <property type="match status" value="1"/>
</dbReference>
<comment type="catalytic activity">
    <reaction evidence="1 11">
        <text>alpha-D-glucose = beta-D-glucose</text>
        <dbReference type="Rhea" id="RHEA:10264"/>
        <dbReference type="ChEBI" id="CHEBI:15903"/>
        <dbReference type="ChEBI" id="CHEBI:17925"/>
        <dbReference type="EC" id="5.1.3.3"/>
    </reaction>
</comment>
<dbReference type="InterPro" id="IPR008183">
    <property type="entry name" value="Aldose_1/G6P_1-epimerase"/>
</dbReference>
<dbReference type="InterPro" id="IPR047215">
    <property type="entry name" value="Galactose_mutarotase-like"/>
</dbReference>
<name>A0ABS9VE97_9BACT</name>
<dbReference type="PANTHER" id="PTHR10091:SF0">
    <property type="entry name" value="GALACTOSE MUTAROTASE"/>
    <property type="match status" value="1"/>
</dbReference>
<evidence type="ECO:0000256" key="5">
    <source>
        <dbReference type="ARBA" id="ARBA00011245"/>
    </source>
</evidence>
<dbReference type="PIRSF" id="PIRSF005096">
    <property type="entry name" value="GALM"/>
    <property type="match status" value="1"/>
</dbReference>
<comment type="subunit">
    <text evidence="5">Monomer.</text>
</comment>
<protein>
    <recommendedName>
        <fullName evidence="7 11">Aldose 1-epimerase</fullName>
        <ecNumber evidence="6 11">5.1.3.3</ecNumber>
    </recommendedName>
</protein>
<dbReference type="CDD" id="cd09019">
    <property type="entry name" value="galactose_mutarotase_like"/>
    <property type="match status" value="1"/>
</dbReference>
<dbReference type="SUPFAM" id="SSF74650">
    <property type="entry name" value="Galactose mutarotase-like"/>
    <property type="match status" value="1"/>
</dbReference>
<organism evidence="12 13">
    <name type="scientific">Belliella alkalica</name>
    <dbReference type="NCBI Taxonomy" id="1730871"/>
    <lineage>
        <taxon>Bacteria</taxon>
        <taxon>Pseudomonadati</taxon>
        <taxon>Bacteroidota</taxon>
        <taxon>Cytophagia</taxon>
        <taxon>Cytophagales</taxon>
        <taxon>Cyclobacteriaceae</taxon>
        <taxon>Belliella</taxon>
    </lineage>
</organism>
<dbReference type="InterPro" id="IPR018052">
    <property type="entry name" value="Ald1_epimerase_CS"/>
</dbReference>
<evidence type="ECO:0000256" key="1">
    <source>
        <dbReference type="ARBA" id="ARBA00001614"/>
    </source>
</evidence>
<dbReference type="EC" id="5.1.3.3" evidence="6 11"/>
<dbReference type="Proteomes" id="UP001165430">
    <property type="component" value="Unassembled WGS sequence"/>
</dbReference>
<evidence type="ECO:0000256" key="7">
    <source>
        <dbReference type="ARBA" id="ARBA00014165"/>
    </source>
</evidence>
<accession>A0ABS9VE97</accession>
<proteinExistence type="inferred from homology"/>
<dbReference type="PANTHER" id="PTHR10091">
    <property type="entry name" value="ALDOSE-1-EPIMERASE"/>
    <property type="match status" value="1"/>
</dbReference>
<dbReference type="Pfam" id="PF01263">
    <property type="entry name" value="Aldose_epim"/>
    <property type="match status" value="1"/>
</dbReference>
<dbReference type="EMBL" id="JAKZGO010000013">
    <property type="protein sequence ID" value="MCH7414770.1"/>
    <property type="molecule type" value="Genomic_DNA"/>
</dbReference>
<keyword evidence="8" id="KW-0106">Calcium</keyword>
<keyword evidence="10 11" id="KW-0119">Carbohydrate metabolism</keyword>
<evidence type="ECO:0000256" key="6">
    <source>
        <dbReference type="ARBA" id="ARBA00013185"/>
    </source>
</evidence>
<evidence type="ECO:0000256" key="9">
    <source>
        <dbReference type="ARBA" id="ARBA00023235"/>
    </source>
</evidence>
<comment type="caution">
    <text evidence="12">The sequence shown here is derived from an EMBL/GenBank/DDBJ whole genome shotgun (WGS) entry which is preliminary data.</text>
</comment>
<gene>
    <name evidence="12" type="ORF">MM213_14815</name>
</gene>
<dbReference type="InterPro" id="IPR014718">
    <property type="entry name" value="GH-type_carb-bd"/>
</dbReference>
<evidence type="ECO:0000256" key="2">
    <source>
        <dbReference type="ARBA" id="ARBA00001913"/>
    </source>
</evidence>
<comment type="similarity">
    <text evidence="4 11">Belongs to the aldose epimerase family.</text>
</comment>
<dbReference type="Gene3D" id="2.70.98.10">
    <property type="match status" value="1"/>
</dbReference>
<sequence length="357" mass="39791">MLIKPAITAQPFGKTLNGEDVNLYTLEIPGVIKASIMDYGATLTHLFIPDRNGKMADIVLGFDDFDGYQKKEYLENYCYIGSTVGRIGGRIKGNQFVLDGKKYLLEPNNGKVHLHGGKEGWDRKLWEAEPFNKEDSFGVAFTLFSPDGEGGYPGAIDFKVTYLINPNGELTIEYHGISDKTTILNPTNHSYFNLSGDFSSSILDHDLQIVANNFLPMDENSLPTGELKNVRDTPFDFVEGKKIGKAIDRENEQIKYGNGIDHSFVFDIQEKCAKLYDPKSGRLLELSTTEPGVQVYTSNYLDGSIFGKDGVAYNQHCAICLETQHFPDSINQESFPSVVLKQGEIFHSTSTFKFSAQ</sequence>